<organism evidence="3 4">
    <name type="scientific">Prevotella aff. ruminicola Tc2-24</name>
    <dbReference type="NCBI Taxonomy" id="81582"/>
    <lineage>
        <taxon>Bacteria</taxon>
        <taxon>Pseudomonadati</taxon>
        <taxon>Bacteroidota</taxon>
        <taxon>Bacteroidia</taxon>
        <taxon>Bacteroidales</taxon>
        <taxon>Prevotellaceae</taxon>
        <taxon>Prevotella</taxon>
    </lineage>
</organism>
<feature type="domain" description="FMN-binding" evidence="2">
    <location>
        <begin position="51"/>
        <end position="130"/>
    </location>
</feature>
<evidence type="ECO:0000313" key="4">
    <source>
        <dbReference type="Proteomes" id="UP000199373"/>
    </source>
</evidence>
<sequence length="134" mass="14756">MKRNQIKALSICSIIAISLTLLSAGINDNTMTKEDGMFVINTTSIGKDIEGYNGPTPLKIYIKKNTVVKIEALKSAESPKYYAKVKKALLEKWNGLKVKEASQLKVDAVTGATYSSEAVVKNVRLGLDYYQSHK</sequence>
<keyword evidence="4" id="KW-1185">Reference proteome</keyword>
<accession>A0A1I0PZ79</accession>
<dbReference type="InterPro" id="IPR007329">
    <property type="entry name" value="FMN-bd"/>
</dbReference>
<dbReference type="EMBL" id="FOIQ01000005">
    <property type="protein sequence ID" value="SEW19761.1"/>
    <property type="molecule type" value="Genomic_DNA"/>
</dbReference>
<evidence type="ECO:0000256" key="1">
    <source>
        <dbReference type="SAM" id="SignalP"/>
    </source>
</evidence>
<proteinExistence type="predicted"/>
<protein>
    <submittedName>
        <fullName evidence="3">FMN-binding domain-containing protein</fullName>
    </submittedName>
</protein>
<dbReference type="SMART" id="SM00900">
    <property type="entry name" value="FMN_bind"/>
    <property type="match status" value="1"/>
</dbReference>
<dbReference type="Pfam" id="PF04205">
    <property type="entry name" value="FMN_bind"/>
    <property type="match status" value="1"/>
</dbReference>
<dbReference type="AlphaFoldDB" id="A0A1I0PZ79"/>
<dbReference type="GO" id="GO:0010181">
    <property type="term" value="F:FMN binding"/>
    <property type="evidence" value="ECO:0007669"/>
    <property type="project" value="InterPro"/>
</dbReference>
<reference evidence="3 4" key="1">
    <citation type="submission" date="2016-10" db="EMBL/GenBank/DDBJ databases">
        <authorList>
            <person name="de Groot N.N."/>
        </authorList>
    </citation>
    <scope>NUCLEOTIDE SEQUENCE [LARGE SCALE GENOMIC DNA]</scope>
    <source>
        <strain evidence="3 4">TC2-24</strain>
    </source>
</reference>
<feature type="signal peptide" evidence="1">
    <location>
        <begin position="1"/>
        <end position="23"/>
    </location>
</feature>
<feature type="chain" id="PRO_5011795491" evidence="1">
    <location>
        <begin position="24"/>
        <end position="134"/>
    </location>
</feature>
<dbReference type="GO" id="GO:0016020">
    <property type="term" value="C:membrane"/>
    <property type="evidence" value="ECO:0007669"/>
    <property type="project" value="InterPro"/>
</dbReference>
<keyword evidence="1" id="KW-0732">Signal</keyword>
<name>A0A1I0PZ79_9BACT</name>
<evidence type="ECO:0000259" key="2">
    <source>
        <dbReference type="SMART" id="SM00900"/>
    </source>
</evidence>
<dbReference type="Proteomes" id="UP000199373">
    <property type="component" value="Unassembled WGS sequence"/>
</dbReference>
<dbReference type="RefSeq" id="WP_091916389.1">
    <property type="nucleotide sequence ID" value="NZ_FOIQ01000005.1"/>
</dbReference>
<evidence type="ECO:0000313" key="3">
    <source>
        <dbReference type="EMBL" id="SEW19761.1"/>
    </source>
</evidence>
<gene>
    <name evidence="3" type="ORF">SAMN04487850_2070</name>
</gene>